<organism evidence="1 2">
    <name type="scientific">Pseudoteredinibacter isoporae</name>
    <dbReference type="NCBI Taxonomy" id="570281"/>
    <lineage>
        <taxon>Bacteria</taxon>
        <taxon>Pseudomonadati</taxon>
        <taxon>Pseudomonadota</taxon>
        <taxon>Gammaproteobacteria</taxon>
        <taxon>Cellvibrionales</taxon>
        <taxon>Cellvibrionaceae</taxon>
        <taxon>Pseudoteredinibacter</taxon>
    </lineage>
</organism>
<sequence>MMFLAYKFGLAKQARRSSLALLAGLLGIASIGSALYPLTEAHAGTASSPNIINITTNAQNGHAILISGGSNNGFNRYNNNSGITLEVKSITLPGTCNNSATANQCSVGLSIANGDFCAIDCN</sequence>
<comment type="caution">
    <text evidence="1">The sequence shown here is derived from an EMBL/GenBank/DDBJ whole genome shotgun (WGS) entry which is preliminary data.</text>
</comment>
<name>A0A7X0JR99_9GAMM</name>
<gene>
    <name evidence="1" type="ORF">HNR48_000219</name>
</gene>
<protein>
    <submittedName>
        <fullName evidence="1">Uncharacterized protein</fullName>
    </submittedName>
</protein>
<evidence type="ECO:0000313" key="1">
    <source>
        <dbReference type="EMBL" id="MBB6519941.1"/>
    </source>
</evidence>
<evidence type="ECO:0000313" key="2">
    <source>
        <dbReference type="Proteomes" id="UP000528457"/>
    </source>
</evidence>
<accession>A0A7X0JR99</accession>
<reference evidence="1 2" key="1">
    <citation type="submission" date="2020-08" db="EMBL/GenBank/DDBJ databases">
        <title>Genomic Encyclopedia of Type Strains, Phase IV (KMG-IV): sequencing the most valuable type-strain genomes for metagenomic binning, comparative biology and taxonomic classification.</title>
        <authorList>
            <person name="Goeker M."/>
        </authorList>
    </citation>
    <scope>NUCLEOTIDE SEQUENCE [LARGE SCALE GENOMIC DNA]</scope>
    <source>
        <strain evidence="1 2">DSM 22368</strain>
    </source>
</reference>
<dbReference type="Proteomes" id="UP000528457">
    <property type="component" value="Unassembled WGS sequence"/>
</dbReference>
<dbReference type="AlphaFoldDB" id="A0A7X0JR99"/>
<dbReference type="EMBL" id="JACHHT010000001">
    <property type="protein sequence ID" value="MBB6519941.1"/>
    <property type="molecule type" value="Genomic_DNA"/>
</dbReference>
<proteinExistence type="predicted"/>
<dbReference type="InParanoid" id="A0A7X0JR99"/>
<keyword evidence="2" id="KW-1185">Reference proteome</keyword>